<feature type="domain" description="Dihydroorotate dehydrogenase catalytic" evidence="10">
    <location>
        <begin position="4"/>
        <end position="285"/>
    </location>
</feature>
<dbReference type="AlphaFoldDB" id="A0A9D1NMX4"/>
<dbReference type="GO" id="GO:0006207">
    <property type="term" value="P:'de novo' pyrimidine nucleobase biosynthetic process"/>
    <property type="evidence" value="ECO:0007669"/>
    <property type="project" value="InterPro"/>
</dbReference>
<reference evidence="11" key="2">
    <citation type="journal article" date="2021" name="PeerJ">
        <title>Extensive microbial diversity within the chicken gut microbiome revealed by metagenomics and culture.</title>
        <authorList>
            <person name="Gilroy R."/>
            <person name="Ravi A."/>
            <person name="Getino M."/>
            <person name="Pursley I."/>
            <person name="Horton D.L."/>
            <person name="Alikhan N.F."/>
            <person name="Baker D."/>
            <person name="Gharbi K."/>
            <person name="Hall N."/>
            <person name="Watson M."/>
            <person name="Adriaenssens E.M."/>
            <person name="Foster-Nyarko E."/>
            <person name="Jarju S."/>
            <person name="Secka A."/>
            <person name="Antonio M."/>
            <person name="Oren A."/>
            <person name="Chaudhuri R.R."/>
            <person name="La Ragione R."/>
            <person name="Hildebrand F."/>
            <person name="Pallen M.J."/>
        </authorList>
    </citation>
    <scope>NUCLEOTIDE SEQUENCE</scope>
    <source>
        <strain evidence="11">35461</strain>
    </source>
</reference>
<feature type="binding site" evidence="9">
    <location>
        <position position="165"/>
    </location>
    <ligand>
        <name>FMN</name>
        <dbReference type="ChEBI" id="CHEBI:58210"/>
    </ligand>
</feature>
<evidence type="ECO:0000313" key="11">
    <source>
        <dbReference type="EMBL" id="HIV09338.1"/>
    </source>
</evidence>
<keyword evidence="8 9" id="KW-0560">Oxidoreductase</keyword>
<dbReference type="InterPro" id="IPR013785">
    <property type="entry name" value="Aldolase_TIM"/>
</dbReference>
<dbReference type="EMBL" id="DVOR01000140">
    <property type="protein sequence ID" value="HIV09338.1"/>
    <property type="molecule type" value="Genomic_DNA"/>
</dbReference>
<dbReference type="InterPro" id="IPR005720">
    <property type="entry name" value="Dihydroorotate_DH_cat"/>
</dbReference>
<dbReference type="Proteomes" id="UP000886845">
    <property type="component" value="Unassembled WGS sequence"/>
</dbReference>
<keyword evidence="7 9" id="KW-0665">Pyrimidine biosynthesis</keyword>
<keyword evidence="5 9" id="KW-0285">Flavoprotein</keyword>
<feature type="binding site" evidence="9">
    <location>
        <position position="99"/>
    </location>
    <ligand>
        <name>FMN</name>
        <dbReference type="ChEBI" id="CHEBI:58210"/>
    </ligand>
</feature>
<dbReference type="InterPro" id="IPR012135">
    <property type="entry name" value="Dihydroorotate_DH_1_2"/>
</dbReference>
<sequence>MAKLAVNLGGVPMKNPVTTASGTFGYGQEYDALFDVSRLGAVTVKGVRACPWPGNPLPRHAEVPGGLLNAIGLQGPGVEAFIRDDLPFLAERGVPAIVNIWGASAEEYAEVAAALEGQPGVAMLELNVSCPNVKEGGASFGTRVETFVDVVRRVRAATTLPIMPKLAPNVPDVRPFVQAAQDAGADAVSLINTLPGMAVDLERRRPVLANRTGGLSGPGIHPIALKHVWEAAQVATVPILAMGGVMTAQDALDFILVGATAVAVGTATFLDPLAPIRVLEGIDRWLDDHGVADVNDFRGTLQV</sequence>
<dbReference type="PANTHER" id="PTHR48109">
    <property type="entry name" value="DIHYDROOROTATE DEHYDROGENASE (QUINONE), MITOCHONDRIAL-RELATED"/>
    <property type="match status" value="1"/>
</dbReference>
<gene>
    <name evidence="9" type="primary">pyrD</name>
    <name evidence="11" type="ORF">IAC79_04410</name>
</gene>
<feature type="binding site" evidence="9">
    <location>
        <begin position="265"/>
        <end position="266"/>
    </location>
    <ligand>
        <name>FMN</name>
        <dbReference type="ChEBI" id="CHEBI:58210"/>
    </ligand>
</feature>
<evidence type="ECO:0000256" key="3">
    <source>
        <dbReference type="ARBA" id="ARBA00008008"/>
    </source>
</evidence>
<protein>
    <recommendedName>
        <fullName evidence="9">Dihydroorotate dehydrogenase</fullName>
        <shortName evidence="9">DHOD</shortName>
        <shortName evidence="9">DHODase</shortName>
        <shortName evidence="9">DHOdehase</shortName>
        <ecNumber evidence="9">1.3.-.-</ecNumber>
    </recommendedName>
</protein>
<keyword evidence="6 9" id="KW-0288">FMN</keyword>
<dbReference type="GO" id="GO:0044205">
    <property type="term" value="P:'de novo' UMP biosynthetic process"/>
    <property type="evidence" value="ECO:0007669"/>
    <property type="project" value="UniProtKB-UniRule"/>
</dbReference>
<comment type="catalytic activity">
    <reaction evidence="9">
        <text>(S)-dihydroorotate + A = orotate + AH2</text>
        <dbReference type="Rhea" id="RHEA:18073"/>
        <dbReference type="ChEBI" id="CHEBI:13193"/>
        <dbReference type="ChEBI" id="CHEBI:17499"/>
        <dbReference type="ChEBI" id="CHEBI:30839"/>
        <dbReference type="ChEBI" id="CHEBI:30864"/>
    </reaction>
</comment>
<evidence type="ECO:0000256" key="7">
    <source>
        <dbReference type="ARBA" id="ARBA00022975"/>
    </source>
</evidence>
<dbReference type="InterPro" id="IPR049622">
    <property type="entry name" value="Dihydroorotate_DH_I"/>
</dbReference>
<evidence type="ECO:0000256" key="4">
    <source>
        <dbReference type="ARBA" id="ARBA00022490"/>
    </source>
</evidence>
<dbReference type="GO" id="GO:0004152">
    <property type="term" value="F:dihydroorotate dehydrogenase activity"/>
    <property type="evidence" value="ECO:0007669"/>
    <property type="project" value="UniProtKB-UniRule"/>
</dbReference>
<dbReference type="NCBIfam" id="NF005574">
    <property type="entry name" value="PRK07259.1"/>
    <property type="match status" value="1"/>
</dbReference>
<dbReference type="InterPro" id="IPR033888">
    <property type="entry name" value="DHOD_1B"/>
</dbReference>
<feature type="binding site" evidence="9">
    <location>
        <begin position="45"/>
        <end position="46"/>
    </location>
    <ligand>
        <name>FMN</name>
        <dbReference type="ChEBI" id="CHEBI:58210"/>
    </ligand>
</feature>
<dbReference type="Gene3D" id="3.20.20.70">
    <property type="entry name" value="Aldolase class I"/>
    <property type="match status" value="1"/>
</dbReference>
<dbReference type="PANTHER" id="PTHR48109:SF1">
    <property type="entry name" value="DIHYDROOROTATE DEHYDROGENASE (FUMARATE)"/>
    <property type="match status" value="1"/>
</dbReference>
<organism evidence="11 12">
    <name type="scientific">Candidatus Spyradenecus faecavium</name>
    <dbReference type="NCBI Taxonomy" id="2840947"/>
    <lineage>
        <taxon>Bacteria</taxon>
        <taxon>Pseudomonadati</taxon>
        <taxon>Lentisphaerota</taxon>
        <taxon>Lentisphaeria</taxon>
        <taxon>Lentisphaerales</taxon>
        <taxon>Lentisphaeraceae</taxon>
        <taxon>Lentisphaeraceae incertae sedis</taxon>
        <taxon>Candidatus Spyradenecus</taxon>
    </lineage>
</organism>
<feature type="binding site" evidence="9">
    <location>
        <position position="45"/>
    </location>
    <ligand>
        <name>substrate</name>
    </ligand>
</feature>
<evidence type="ECO:0000259" key="10">
    <source>
        <dbReference type="Pfam" id="PF01180"/>
    </source>
</evidence>
<keyword evidence="4 9" id="KW-0963">Cytoplasm</keyword>
<feature type="binding site" evidence="9">
    <location>
        <position position="127"/>
    </location>
    <ligand>
        <name>FMN</name>
        <dbReference type="ChEBI" id="CHEBI:58210"/>
    </ligand>
</feature>
<dbReference type="NCBIfam" id="TIGR01037">
    <property type="entry name" value="pyrD_sub1_fam"/>
    <property type="match status" value="1"/>
</dbReference>
<accession>A0A9D1NMX4</accession>
<feature type="binding site" evidence="9">
    <location>
        <begin position="243"/>
        <end position="244"/>
    </location>
    <ligand>
        <name>FMN</name>
        <dbReference type="ChEBI" id="CHEBI:58210"/>
    </ligand>
</feature>
<dbReference type="HAMAP" id="MF_00224">
    <property type="entry name" value="DHO_dh_type1"/>
    <property type="match status" value="1"/>
</dbReference>
<feature type="binding site" evidence="9">
    <location>
        <position position="191"/>
    </location>
    <ligand>
        <name>FMN</name>
        <dbReference type="ChEBI" id="CHEBI:58210"/>
    </ligand>
</feature>
<comment type="similarity">
    <text evidence="3 9">Belongs to the dihydroorotate dehydrogenase family. Type 1 subfamily.</text>
</comment>
<dbReference type="CDD" id="cd04740">
    <property type="entry name" value="DHOD_1B_like"/>
    <property type="match status" value="1"/>
</dbReference>
<dbReference type="EC" id="1.3.-.-" evidence="9"/>
<feature type="binding site" evidence="9">
    <location>
        <position position="21"/>
    </location>
    <ligand>
        <name>FMN</name>
        <dbReference type="ChEBI" id="CHEBI:58210"/>
    </ligand>
</feature>
<comment type="cofactor">
    <cofactor evidence="9">
        <name>FMN</name>
        <dbReference type="ChEBI" id="CHEBI:58210"/>
    </cofactor>
    <text evidence="9">Binds 1 FMN per subunit.</text>
</comment>
<evidence type="ECO:0000256" key="6">
    <source>
        <dbReference type="ARBA" id="ARBA00022643"/>
    </source>
</evidence>
<dbReference type="InterPro" id="IPR001295">
    <property type="entry name" value="Dihydroorotate_DH_CS"/>
</dbReference>
<dbReference type="InterPro" id="IPR024920">
    <property type="entry name" value="Dihydroorotate_DH_1"/>
</dbReference>
<evidence type="ECO:0000256" key="2">
    <source>
        <dbReference type="ARBA" id="ARBA00004725"/>
    </source>
</evidence>
<evidence type="ECO:0000256" key="8">
    <source>
        <dbReference type="ARBA" id="ARBA00023002"/>
    </source>
</evidence>
<evidence type="ECO:0000256" key="5">
    <source>
        <dbReference type="ARBA" id="ARBA00022630"/>
    </source>
</evidence>
<comment type="function">
    <text evidence="9">Catalyzes the conversion of dihydroorotate to orotate.</text>
</comment>
<dbReference type="PROSITE" id="PS00912">
    <property type="entry name" value="DHODEHASE_2"/>
    <property type="match status" value="1"/>
</dbReference>
<proteinExistence type="inferred from homology"/>
<evidence type="ECO:0000313" key="12">
    <source>
        <dbReference type="Proteomes" id="UP000886845"/>
    </source>
</evidence>
<evidence type="ECO:0000256" key="1">
    <source>
        <dbReference type="ARBA" id="ARBA00004496"/>
    </source>
</evidence>
<dbReference type="GO" id="GO:0005737">
    <property type="term" value="C:cytoplasm"/>
    <property type="evidence" value="ECO:0007669"/>
    <property type="project" value="UniProtKB-SubCell"/>
</dbReference>
<dbReference type="Pfam" id="PF01180">
    <property type="entry name" value="DHO_dh"/>
    <property type="match status" value="1"/>
</dbReference>
<reference evidence="11" key="1">
    <citation type="submission" date="2020-10" db="EMBL/GenBank/DDBJ databases">
        <authorList>
            <person name="Gilroy R."/>
        </authorList>
    </citation>
    <scope>NUCLEOTIDE SEQUENCE</scope>
    <source>
        <strain evidence="11">35461</strain>
    </source>
</reference>
<feature type="binding site" evidence="9">
    <location>
        <begin position="69"/>
        <end position="73"/>
    </location>
    <ligand>
        <name>substrate</name>
    </ligand>
</feature>
<evidence type="ECO:0000256" key="9">
    <source>
        <dbReference type="HAMAP-Rule" id="MF_00224"/>
    </source>
</evidence>
<dbReference type="SUPFAM" id="SSF51395">
    <property type="entry name" value="FMN-linked oxidoreductases"/>
    <property type="match status" value="1"/>
</dbReference>
<comment type="subcellular location">
    <subcellularLocation>
        <location evidence="1 9">Cytoplasm</location>
    </subcellularLocation>
</comment>
<name>A0A9D1NMX4_9BACT</name>
<feature type="binding site" evidence="9">
    <location>
        <position position="217"/>
    </location>
    <ligand>
        <name>FMN</name>
        <dbReference type="ChEBI" id="CHEBI:58210"/>
    </ligand>
</feature>
<feature type="active site" description="Nucleophile" evidence="9">
    <location>
        <position position="130"/>
    </location>
</feature>
<comment type="caution">
    <text evidence="11">The sequence shown here is derived from an EMBL/GenBank/DDBJ whole genome shotgun (WGS) entry which is preliminary data.</text>
</comment>
<feature type="binding site" evidence="9">
    <location>
        <begin position="192"/>
        <end position="193"/>
    </location>
    <ligand>
        <name>substrate</name>
    </ligand>
</feature>
<dbReference type="PIRSF" id="PIRSF000164">
    <property type="entry name" value="DHO_oxidase"/>
    <property type="match status" value="1"/>
</dbReference>
<feature type="binding site" evidence="9">
    <location>
        <position position="127"/>
    </location>
    <ligand>
        <name>substrate</name>
    </ligand>
</feature>
<dbReference type="InterPro" id="IPR050074">
    <property type="entry name" value="DHO_dehydrogenase"/>
</dbReference>
<comment type="pathway">
    <text evidence="2 9">Pyrimidine metabolism; UMP biosynthesis via de novo pathway.</text>
</comment>